<gene>
    <name evidence="3" type="ORF">HW115_02525</name>
</gene>
<dbReference type="InterPro" id="IPR046255">
    <property type="entry name" value="DUF6288"/>
</dbReference>
<dbReference type="AlphaFoldDB" id="A0A851GBC2"/>
<comment type="caution">
    <text evidence="3">The sequence shown here is derived from an EMBL/GenBank/DDBJ whole genome shotgun (WGS) entry which is preliminary data.</text>
</comment>
<evidence type="ECO:0000259" key="2">
    <source>
        <dbReference type="PROSITE" id="PS50022"/>
    </source>
</evidence>
<proteinExistence type="predicted"/>
<sequence length="1056" mass="115625">MSVSMFGVKGRFLLCLGCGMASVASLVAQSFWPGVVPLEVQLKDENPQSSGDTGTTAEGVWLHTGVRSIQRGSGVNLELAPGAILTRSFVIQALVDPEPEKQDSPDRVLESYLWVSADILGMVDSGGKVGVVSLSLSSPESKDKPGLVQQAVTGSAVPEDYVRVKGTAQRPHNGRTAARALDGDPRTEWVSVFPKGYDKKPSIQLNFDQPRKVDGLRYLPRQGGLKNGQVYRYEIQIRRENNASYETVATGEWDQGPEEKSVRFESAHTVQSIRLIGVDTKADPNQHVCMSASEVTPSYVMPGSGISQTSESEQRVSAILPSQKLSKLHGKVLELTFQNHSKHPLLLGPIYCSQLPVTPPKRKYRPRHSEFTDLNAIGMVARTCPREQWPVAQVFRIEEGLPVSRSDIKVGDLIIGVGSQPLEKPVLNVTAYPLDEEWMMRHHEPTISRHYYQAIKTGTPLYFDVIDPITGKESRKPVRPPMYGSEDFTGFPLSGPAADTLYEELIQRVLKDQKEDGSWKTMPANSSETYGMMALLGTRDPSHAPAIHRAANYILEQPWTGHESSYLELWNMAFKTLALGEYALATGDPRAIAWLDNICRGMTQGGHVNSRSYFTFGHDRRGLPYGNGGLIAPLSHIIVGDALAYRAGVKTPAWEYFLPYNKAAWADNMPMGKQCIGYGAPSSGGGSDQAWCRSGLIGLACSLRDTEPALQQGVAAYMKSHHGFMRRSHGYGAMGSYLGLMALAGVDESAFQHVMEQWAPVIAMQWQRGKGLRHVEPQITNVGCVSGKSSDDCYSYTMAALLSVRQHGLHCTGAKDTQWLPYPEDVKPPQPVLIHESEGVNVARPSLLHYVTARYTKDGSSPGKDSPVWKPGTGNDGDHLTVAYQSSHGVMGDPTSIHLGRECPSQWSVVEASCGFPDETIGLDVSKISLARARNAFDGNPSTAFRVNNSSSSGGLSIWSVTVDRGVSEGDRPLIIRVTVPSSKHERKNINDSARTLVVESSEDGKVWKKDSAGTIPEDRVVPLKRGTKARYLKFTFESFSGTNLIVPDLKFSYQQ</sequence>
<feature type="signal peptide" evidence="1">
    <location>
        <begin position="1"/>
        <end position="28"/>
    </location>
</feature>
<evidence type="ECO:0000256" key="1">
    <source>
        <dbReference type="SAM" id="SignalP"/>
    </source>
</evidence>
<dbReference type="Pfam" id="PF00754">
    <property type="entry name" value="F5_F8_type_C"/>
    <property type="match status" value="1"/>
</dbReference>
<protein>
    <submittedName>
        <fullName evidence="3">Discoidin domain-containing protein</fullName>
    </submittedName>
</protein>
<dbReference type="SUPFAM" id="SSF49785">
    <property type="entry name" value="Galactose-binding domain-like"/>
    <property type="match status" value="1"/>
</dbReference>
<dbReference type="Gene3D" id="1.50.10.20">
    <property type="match status" value="1"/>
</dbReference>
<feature type="chain" id="PRO_5032914047" evidence="1">
    <location>
        <begin position="29"/>
        <end position="1056"/>
    </location>
</feature>
<feature type="domain" description="F5/8 type C" evidence="2">
    <location>
        <begin position="145"/>
        <end position="275"/>
    </location>
</feature>
<name>A0A851GBC2_9BACT</name>
<dbReference type="InterPro" id="IPR008930">
    <property type="entry name" value="Terpenoid_cyclase/PrenylTrfase"/>
</dbReference>
<dbReference type="InterPro" id="IPR008979">
    <property type="entry name" value="Galactose-bd-like_sf"/>
</dbReference>
<dbReference type="PROSITE" id="PS50022">
    <property type="entry name" value="FA58C_3"/>
    <property type="match status" value="1"/>
</dbReference>
<dbReference type="SUPFAM" id="SSF48239">
    <property type="entry name" value="Terpenoid cyclases/Protein prenyltransferases"/>
    <property type="match status" value="1"/>
</dbReference>
<dbReference type="EMBL" id="JACBAZ010000001">
    <property type="protein sequence ID" value="NWK54469.1"/>
    <property type="molecule type" value="Genomic_DNA"/>
</dbReference>
<keyword evidence="4" id="KW-1185">Reference proteome</keyword>
<keyword evidence="1" id="KW-0732">Signal</keyword>
<evidence type="ECO:0000313" key="3">
    <source>
        <dbReference type="EMBL" id="NWK54469.1"/>
    </source>
</evidence>
<dbReference type="InterPro" id="IPR000421">
    <property type="entry name" value="FA58C"/>
</dbReference>
<dbReference type="Proteomes" id="UP000557872">
    <property type="component" value="Unassembled WGS sequence"/>
</dbReference>
<evidence type="ECO:0000313" key="4">
    <source>
        <dbReference type="Proteomes" id="UP000557872"/>
    </source>
</evidence>
<reference evidence="3 4" key="1">
    <citation type="submission" date="2020-07" db="EMBL/GenBank/DDBJ databases">
        <title>Roseicoccus Jingziensis gen. nov., sp. nov., isolated from coastal seawater.</title>
        <authorList>
            <person name="Feng X."/>
        </authorList>
    </citation>
    <scope>NUCLEOTIDE SEQUENCE [LARGE SCALE GENOMIC DNA]</scope>
    <source>
        <strain evidence="3 4">N1E253</strain>
    </source>
</reference>
<organism evidence="3 4">
    <name type="scientific">Oceaniferula marina</name>
    <dbReference type="NCBI Taxonomy" id="2748318"/>
    <lineage>
        <taxon>Bacteria</taxon>
        <taxon>Pseudomonadati</taxon>
        <taxon>Verrucomicrobiota</taxon>
        <taxon>Verrucomicrobiia</taxon>
        <taxon>Verrucomicrobiales</taxon>
        <taxon>Verrucomicrobiaceae</taxon>
        <taxon>Oceaniferula</taxon>
    </lineage>
</organism>
<dbReference type="Pfam" id="PF19805">
    <property type="entry name" value="DUF6288"/>
    <property type="match status" value="1"/>
</dbReference>
<dbReference type="RefSeq" id="WP_178930995.1">
    <property type="nucleotide sequence ID" value="NZ_JACBAZ010000001.1"/>
</dbReference>
<dbReference type="Gene3D" id="2.60.120.260">
    <property type="entry name" value="Galactose-binding domain-like"/>
    <property type="match status" value="2"/>
</dbReference>
<accession>A0A851GBC2</accession>